<dbReference type="EMBL" id="BGZK01000431">
    <property type="protein sequence ID" value="GBP43198.1"/>
    <property type="molecule type" value="Genomic_DNA"/>
</dbReference>
<dbReference type="AlphaFoldDB" id="A0A4C1VVK4"/>
<feature type="compositionally biased region" description="Basic residues" evidence="1">
    <location>
        <begin position="1"/>
        <end position="12"/>
    </location>
</feature>
<comment type="caution">
    <text evidence="2">The sequence shown here is derived from an EMBL/GenBank/DDBJ whole genome shotgun (WGS) entry which is preliminary data.</text>
</comment>
<evidence type="ECO:0000313" key="2">
    <source>
        <dbReference type="EMBL" id="GBP43198.1"/>
    </source>
</evidence>
<evidence type="ECO:0000256" key="1">
    <source>
        <dbReference type="SAM" id="MobiDB-lite"/>
    </source>
</evidence>
<gene>
    <name evidence="2" type="ORF">EVAR_26876_1</name>
</gene>
<accession>A0A4C1VVK4</accession>
<proteinExistence type="predicted"/>
<feature type="region of interest" description="Disordered" evidence="1">
    <location>
        <begin position="1"/>
        <end position="29"/>
    </location>
</feature>
<keyword evidence="3" id="KW-1185">Reference proteome</keyword>
<organism evidence="2 3">
    <name type="scientific">Eumeta variegata</name>
    <name type="common">Bagworm moth</name>
    <name type="synonym">Eumeta japonica</name>
    <dbReference type="NCBI Taxonomy" id="151549"/>
    <lineage>
        <taxon>Eukaryota</taxon>
        <taxon>Metazoa</taxon>
        <taxon>Ecdysozoa</taxon>
        <taxon>Arthropoda</taxon>
        <taxon>Hexapoda</taxon>
        <taxon>Insecta</taxon>
        <taxon>Pterygota</taxon>
        <taxon>Neoptera</taxon>
        <taxon>Endopterygota</taxon>
        <taxon>Lepidoptera</taxon>
        <taxon>Glossata</taxon>
        <taxon>Ditrysia</taxon>
        <taxon>Tineoidea</taxon>
        <taxon>Psychidae</taxon>
        <taxon>Oiketicinae</taxon>
        <taxon>Eumeta</taxon>
    </lineage>
</organism>
<feature type="region of interest" description="Disordered" evidence="1">
    <location>
        <begin position="72"/>
        <end position="144"/>
    </location>
</feature>
<sequence>MIRTTRLHHRLGCPKSEVNNGPQRRGADLSGADAIKRGAARYYNSRGASVLSYLIQERCFNSGQFTLASGWENIRPNQEGPSGAPAGPAPAPLGRIVPRDDRPRRAGAGKMAPVRCTHHDDGKRRRPRVNTGPAAVALLGRRRE</sequence>
<evidence type="ECO:0000313" key="3">
    <source>
        <dbReference type="Proteomes" id="UP000299102"/>
    </source>
</evidence>
<reference evidence="2 3" key="1">
    <citation type="journal article" date="2019" name="Commun. Biol.">
        <title>The bagworm genome reveals a unique fibroin gene that provides high tensile strength.</title>
        <authorList>
            <person name="Kono N."/>
            <person name="Nakamura H."/>
            <person name="Ohtoshi R."/>
            <person name="Tomita M."/>
            <person name="Numata K."/>
            <person name="Arakawa K."/>
        </authorList>
    </citation>
    <scope>NUCLEOTIDE SEQUENCE [LARGE SCALE GENOMIC DNA]</scope>
</reference>
<name>A0A4C1VVK4_EUMVA</name>
<protein>
    <submittedName>
        <fullName evidence="2">Uncharacterized protein</fullName>
    </submittedName>
</protein>
<dbReference type="Proteomes" id="UP000299102">
    <property type="component" value="Unassembled WGS sequence"/>
</dbReference>